<protein>
    <recommendedName>
        <fullName evidence="4">ABC transporter permease</fullName>
    </recommendedName>
</protein>
<reference evidence="2 3" key="1">
    <citation type="submission" date="2018-08" db="EMBL/GenBank/DDBJ databases">
        <title>Actinomadura spongicola sp. nov., isolated from marine sponge Leucetta chagosensis.</title>
        <authorList>
            <person name="Li L."/>
            <person name="Lin H.W."/>
        </authorList>
    </citation>
    <scope>NUCLEOTIDE SEQUENCE [LARGE SCALE GENOMIC DNA]</scope>
    <source>
        <strain evidence="2 3">LHW52907</strain>
    </source>
</reference>
<dbReference type="OrthoDB" id="185815at2"/>
<dbReference type="GO" id="GO:0140359">
    <property type="term" value="F:ABC-type transporter activity"/>
    <property type="evidence" value="ECO:0007669"/>
    <property type="project" value="InterPro"/>
</dbReference>
<accession>A0A372GQ23</accession>
<name>A0A372GQ23_9ACTN</name>
<dbReference type="GO" id="GO:0005886">
    <property type="term" value="C:plasma membrane"/>
    <property type="evidence" value="ECO:0007669"/>
    <property type="project" value="UniProtKB-SubCell"/>
</dbReference>
<keyword evidence="1" id="KW-0472">Membrane</keyword>
<dbReference type="Gene3D" id="2.60.120.200">
    <property type="match status" value="1"/>
</dbReference>
<dbReference type="RefSeq" id="WP_117397955.1">
    <property type="nucleotide sequence ID" value="NZ_QVNQ01000001.1"/>
</dbReference>
<gene>
    <name evidence="2" type="ORF">D0T12_04650</name>
</gene>
<feature type="transmembrane region" description="Helical" evidence="1">
    <location>
        <begin position="390"/>
        <end position="409"/>
    </location>
</feature>
<dbReference type="Pfam" id="PF12679">
    <property type="entry name" value="ABC2_membrane_2"/>
    <property type="match status" value="1"/>
</dbReference>
<sequence>MTAGWRTAGTGFGGLMHAEWTKLRSVPSNLWSLLAAMGLIVLFAVMISSGNPGTYAETPYVDRFRFAHQTLTGDGSIVTRVREQHATHPWAMAGVMIKQSATAGTPYAAVAITPGHGVRMQARFTTDIAGGAHRAPRWLKLVRAGATISGYESADGRTWRRVGAVSLPGLPPVAEIGLFATAPGGERAVPMRPALVKTGPAKATFDNISVTGPALWSRWRVDDVGRADSPEPPATARPPDDGGAFTLAGLSGDILGQADDGSRVIAAVAGSIAGLVPLLALGVSFIASEYQHGLIRTTFTASPRRGRVLAAKAVVLGGVTFAATLVAVVAAFLASQPLLRRQGFGPPTFPDPSIADPTVFRVLVGTAAFLSLMTVFALGLGAVLRRPAAAVPAAVAVALAPMVVTPLSGSPWPQRLAPLAALSIQQVKETDDAFLLPWTGRPWTGPAILTAYVAATLVMGWLLMRRRDA</sequence>
<dbReference type="EMBL" id="QVNQ01000001">
    <property type="protein sequence ID" value="RFS87508.1"/>
    <property type="molecule type" value="Genomic_DNA"/>
</dbReference>
<proteinExistence type="predicted"/>
<feature type="transmembrane region" description="Helical" evidence="1">
    <location>
        <begin position="359"/>
        <end position="383"/>
    </location>
</feature>
<feature type="transmembrane region" description="Helical" evidence="1">
    <location>
        <begin position="264"/>
        <end position="288"/>
    </location>
</feature>
<dbReference type="AlphaFoldDB" id="A0A372GQ23"/>
<keyword evidence="1" id="KW-1133">Transmembrane helix</keyword>
<feature type="transmembrane region" description="Helical" evidence="1">
    <location>
        <begin position="309"/>
        <end position="339"/>
    </location>
</feature>
<feature type="transmembrane region" description="Helical" evidence="1">
    <location>
        <begin position="30"/>
        <end position="49"/>
    </location>
</feature>
<comment type="caution">
    <text evidence="2">The sequence shown here is derived from an EMBL/GenBank/DDBJ whole genome shotgun (WGS) entry which is preliminary data.</text>
</comment>
<evidence type="ECO:0000313" key="3">
    <source>
        <dbReference type="Proteomes" id="UP000262882"/>
    </source>
</evidence>
<evidence type="ECO:0000313" key="2">
    <source>
        <dbReference type="EMBL" id="RFS87508.1"/>
    </source>
</evidence>
<keyword evidence="3" id="KW-1185">Reference proteome</keyword>
<keyword evidence="1" id="KW-0812">Transmembrane</keyword>
<dbReference type="Proteomes" id="UP000262882">
    <property type="component" value="Unassembled WGS sequence"/>
</dbReference>
<evidence type="ECO:0008006" key="4">
    <source>
        <dbReference type="Google" id="ProtNLM"/>
    </source>
</evidence>
<evidence type="ECO:0000256" key="1">
    <source>
        <dbReference type="SAM" id="Phobius"/>
    </source>
</evidence>
<organism evidence="2 3">
    <name type="scientific">Actinomadura spongiicola</name>
    <dbReference type="NCBI Taxonomy" id="2303421"/>
    <lineage>
        <taxon>Bacteria</taxon>
        <taxon>Bacillati</taxon>
        <taxon>Actinomycetota</taxon>
        <taxon>Actinomycetes</taxon>
        <taxon>Streptosporangiales</taxon>
        <taxon>Thermomonosporaceae</taxon>
        <taxon>Actinomadura</taxon>
    </lineage>
</organism>
<feature type="transmembrane region" description="Helical" evidence="1">
    <location>
        <begin position="443"/>
        <end position="464"/>
    </location>
</feature>